<reference evidence="7" key="1">
    <citation type="submission" date="2021-04" db="EMBL/GenBank/DDBJ databases">
        <title>Phycicoccus avicenniae sp. nov., a novel endophytic actinomycetes isolated from branch of Avicennia mariana.</title>
        <authorList>
            <person name="Tuo L."/>
        </authorList>
    </citation>
    <scope>NUCLEOTIDE SEQUENCE</scope>
    <source>
        <strain evidence="7">BSK3Z-2</strain>
    </source>
</reference>
<dbReference type="InterPro" id="IPR003807">
    <property type="entry name" value="DUF202"/>
</dbReference>
<dbReference type="EMBL" id="JAGSNF010000009">
    <property type="protein sequence ID" value="MBR7743222.1"/>
    <property type="molecule type" value="Genomic_DNA"/>
</dbReference>
<dbReference type="Pfam" id="PF02656">
    <property type="entry name" value="DUF202"/>
    <property type="match status" value="1"/>
</dbReference>
<protein>
    <submittedName>
        <fullName evidence="7">DUF202 domain-containing protein</fullName>
    </submittedName>
</protein>
<feature type="transmembrane region" description="Helical" evidence="5">
    <location>
        <begin position="20"/>
        <end position="36"/>
    </location>
</feature>
<proteinExistence type="predicted"/>
<comment type="caution">
    <text evidence="7">The sequence shown here is derived from an EMBL/GenBank/DDBJ whole genome shotgun (WGS) entry which is preliminary data.</text>
</comment>
<sequence length="109" mass="11315">MTGRDPGLQQERTILAWRRSGLALLVGALTIGRISLDTLGLVAVVPSVMVAGLALWVVLDSLRARRLARTHPGEPGYSVLADGRLPAAVAVVVGTLGVVELAAAVSRLV</sequence>
<keyword evidence="2 5" id="KW-0812">Transmembrane</keyword>
<evidence type="ECO:0000256" key="2">
    <source>
        <dbReference type="ARBA" id="ARBA00022692"/>
    </source>
</evidence>
<evidence type="ECO:0000256" key="4">
    <source>
        <dbReference type="ARBA" id="ARBA00023136"/>
    </source>
</evidence>
<evidence type="ECO:0000313" key="8">
    <source>
        <dbReference type="Proteomes" id="UP000677016"/>
    </source>
</evidence>
<dbReference type="RefSeq" id="WP_211602467.1">
    <property type="nucleotide sequence ID" value="NZ_JAGSNF010000009.1"/>
</dbReference>
<evidence type="ECO:0000256" key="1">
    <source>
        <dbReference type="ARBA" id="ARBA00004127"/>
    </source>
</evidence>
<organism evidence="7 8">
    <name type="scientific">Phycicoccus avicenniae</name>
    <dbReference type="NCBI Taxonomy" id="2828860"/>
    <lineage>
        <taxon>Bacteria</taxon>
        <taxon>Bacillati</taxon>
        <taxon>Actinomycetota</taxon>
        <taxon>Actinomycetes</taxon>
        <taxon>Micrococcales</taxon>
        <taxon>Intrasporangiaceae</taxon>
        <taxon>Phycicoccus</taxon>
    </lineage>
</organism>
<keyword evidence="8" id="KW-1185">Reference proteome</keyword>
<gene>
    <name evidence="7" type="ORF">KC207_07960</name>
</gene>
<dbReference type="AlphaFoldDB" id="A0A941DA24"/>
<feature type="domain" description="DUF202" evidence="6">
    <location>
        <begin position="5"/>
        <end position="58"/>
    </location>
</feature>
<evidence type="ECO:0000256" key="3">
    <source>
        <dbReference type="ARBA" id="ARBA00022989"/>
    </source>
</evidence>
<dbReference type="GO" id="GO:0012505">
    <property type="term" value="C:endomembrane system"/>
    <property type="evidence" value="ECO:0007669"/>
    <property type="project" value="UniProtKB-SubCell"/>
</dbReference>
<name>A0A941DA24_9MICO</name>
<keyword evidence="4 5" id="KW-0472">Membrane</keyword>
<dbReference type="Proteomes" id="UP000677016">
    <property type="component" value="Unassembled WGS sequence"/>
</dbReference>
<feature type="transmembrane region" description="Helical" evidence="5">
    <location>
        <begin position="42"/>
        <end position="59"/>
    </location>
</feature>
<evidence type="ECO:0000259" key="6">
    <source>
        <dbReference type="Pfam" id="PF02656"/>
    </source>
</evidence>
<accession>A0A941DA24</accession>
<evidence type="ECO:0000256" key="5">
    <source>
        <dbReference type="SAM" id="Phobius"/>
    </source>
</evidence>
<keyword evidence="3 5" id="KW-1133">Transmembrane helix</keyword>
<comment type="subcellular location">
    <subcellularLocation>
        <location evidence="1">Endomembrane system</location>
        <topology evidence="1">Multi-pass membrane protein</topology>
    </subcellularLocation>
</comment>
<evidence type="ECO:0000313" key="7">
    <source>
        <dbReference type="EMBL" id="MBR7743222.1"/>
    </source>
</evidence>